<dbReference type="Proteomes" id="UP001595975">
    <property type="component" value="Unassembled WGS sequence"/>
</dbReference>
<feature type="signal peptide" evidence="4">
    <location>
        <begin position="1"/>
        <end position="19"/>
    </location>
</feature>
<organism evidence="5 6">
    <name type="scientific">Kitasatospora misakiensis</name>
    <dbReference type="NCBI Taxonomy" id="67330"/>
    <lineage>
        <taxon>Bacteria</taxon>
        <taxon>Bacillati</taxon>
        <taxon>Actinomycetota</taxon>
        <taxon>Actinomycetes</taxon>
        <taxon>Kitasatosporales</taxon>
        <taxon>Streptomycetaceae</taxon>
        <taxon>Kitasatospora</taxon>
    </lineage>
</organism>
<protein>
    <recommendedName>
        <fullName evidence="3">Coenzyme PQQ synthesis protein A</fullName>
    </recommendedName>
</protein>
<evidence type="ECO:0000256" key="3">
    <source>
        <dbReference type="ARBA" id="ARBA00015086"/>
    </source>
</evidence>
<feature type="chain" id="PRO_5046046282" description="Coenzyme PQQ synthesis protein A" evidence="4">
    <location>
        <begin position="20"/>
        <end position="52"/>
    </location>
</feature>
<gene>
    <name evidence="5" type="primary">pqqA</name>
    <name evidence="5" type="ORF">ACFP3U_19350</name>
</gene>
<name>A0ABW0X7S7_9ACTN</name>
<reference evidence="6" key="1">
    <citation type="journal article" date="2019" name="Int. J. Syst. Evol. Microbiol.">
        <title>The Global Catalogue of Microorganisms (GCM) 10K type strain sequencing project: providing services to taxonomists for standard genome sequencing and annotation.</title>
        <authorList>
            <consortium name="The Broad Institute Genomics Platform"/>
            <consortium name="The Broad Institute Genome Sequencing Center for Infectious Disease"/>
            <person name="Wu L."/>
            <person name="Ma J."/>
        </authorList>
    </citation>
    <scope>NUCLEOTIDE SEQUENCE [LARGE SCALE GENOMIC DNA]</scope>
    <source>
        <strain evidence="6">CGMCC 4.1437</strain>
    </source>
</reference>
<comment type="pathway">
    <text evidence="1">Cofactor biosynthesis; pyrroloquinoline quinone biosynthesis.</text>
</comment>
<evidence type="ECO:0000256" key="4">
    <source>
        <dbReference type="SAM" id="SignalP"/>
    </source>
</evidence>
<keyword evidence="4" id="KW-0732">Signal</keyword>
<keyword evidence="6" id="KW-1185">Reference proteome</keyword>
<dbReference type="RefSeq" id="WP_380226816.1">
    <property type="nucleotide sequence ID" value="NZ_JBHSOF010000024.1"/>
</dbReference>
<evidence type="ECO:0000313" key="6">
    <source>
        <dbReference type="Proteomes" id="UP001595975"/>
    </source>
</evidence>
<comment type="similarity">
    <text evidence="2">Belongs to the PqqA family.</text>
</comment>
<comment type="caution">
    <text evidence="5">The sequence shown here is derived from an EMBL/GenBank/DDBJ whole genome shotgun (WGS) entry which is preliminary data.</text>
</comment>
<evidence type="ECO:0000256" key="2">
    <source>
        <dbReference type="ARBA" id="ARBA00009325"/>
    </source>
</evidence>
<dbReference type="NCBIfam" id="TIGR02107">
    <property type="entry name" value="PQQ_syn_pqqA"/>
    <property type="match status" value="1"/>
</dbReference>
<evidence type="ECO:0000256" key="1">
    <source>
        <dbReference type="ARBA" id="ARBA00004886"/>
    </source>
</evidence>
<accession>A0ABW0X7S7</accession>
<dbReference type="EMBL" id="JBHSOF010000024">
    <property type="protein sequence ID" value="MFC5665129.1"/>
    <property type="molecule type" value="Genomic_DNA"/>
</dbReference>
<dbReference type="InterPro" id="IPR011725">
    <property type="entry name" value="PQQ_synth_PqqA"/>
</dbReference>
<proteinExistence type="inferred from homology"/>
<sequence>MKSTLTPQLSVTTATTASAAPAAAAKPAWSAPAVECHRTSAEVTAYAARTTR</sequence>
<evidence type="ECO:0000313" key="5">
    <source>
        <dbReference type="EMBL" id="MFC5665129.1"/>
    </source>
</evidence>